<organism evidence="9 10">
    <name type="scientific">Desulfoplanes formicivorans</name>
    <dbReference type="NCBI Taxonomy" id="1592317"/>
    <lineage>
        <taxon>Bacteria</taxon>
        <taxon>Pseudomonadati</taxon>
        <taxon>Thermodesulfobacteriota</taxon>
        <taxon>Desulfovibrionia</taxon>
        <taxon>Desulfovibrionales</taxon>
        <taxon>Desulfoplanaceae</taxon>
        <taxon>Desulfoplanes</taxon>
    </lineage>
</organism>
<evidence type="ECO:0000256" key="6">
    <source>
        <dbReference type="PIRSR" id="PIRSR600223-1"/>
    </source>
</evidence>
<dbReference type="PANTHER" id="PTHR43390">
    <property type="entry name" value="SIGNAL PEPTIDASE I"/>
    <property type="match status" value="1"/>
</dbReference>
<dbReference type="Gene3D" id="2.10.109.10">
    <property type="entry name" value="Umud Fragment, subunit A"/>
    <property type="match status" value="1"/>
</dbReference>
<dbReference type="GO" id="GO:0006465">
    <property type="term" value="P:signal peptide processing"/>
    <property type="evidence" value="ECO:0007669"/>
    <property type="project" value="InterPro"/>
</dbReference>
<accession>A0A194AF29</accession>
<dbReference type="RefSeq" id="WP_069857437.1">
    <property type="nucleotide sequence ID" value="NZ_BDFE01000008.1"/>
</dbReference>
<comment type="catalytic activity">
    <reaction evidence="1 7">
        <text>Cleavage of hydrophobic, N-terminal signal or leader sequences from secreted and periplasmic proteins.</text>
        <dbReference type="EC" id="3.4.21.89"/>
    </reaction>
</comment>
<sequence>MEPRWQTILKEYAEALIIAFILAFIIRSFVVQAFKIPSGSMLQTLQIGDHLLVNKFIYGIRIPFTDIVLARFSDPQFKDIIVFEFPEDPSKDFIKRVIGTPGDVLEMRNKVLYRNGERLNEPYVQHVQNDFSPVRDNFGPITVPADKYFVMGDNRDESYDSRFWGYVDRDKIEGKAMILYWSWEGFSNIRWNRIGKMVE</sequence>
<keyword evidence="5 7" id="KW-0378">Hydrolase</keyword>
<keyword evidence="7" id="KW-0645">Protease</keyword>
<evidence type="ECO:0000256" key="3">
    <source>
        <dbReference type="ARBA" id="ARBA00013208"/>
    </source>
</evidence>
<dbReference type="PROSITE" id="PS00760">
    <property type="entry name" value="SPASE_I_2"/>
    <property type="match status" value="1"/>
</dbReference>
<comment type="similarity">
    <text evidence="2 7">Belongs to the peptidase S26 family.</text>
</comment>
<dbReference type="InterPro" id="IPR019533">
    <property type="entry name" value="Peptidase_S26"/>
</dbReference>
<gene>
    <name evidence="9" type="ORF">DPF_0637</name>
</gene>
<dbReference type="AlphaFoldDB" id="A0A194AF29"/>
<dbReference type="InterPro" id="IPR000223">
    <property type="entry name" value="Pept_S26A_signal_pept_1"/>
</dbReference>
<dbReference type="PROSITE" id="PS00761">
    <property type="entry name" value="SPASE_I_3"/>
    <property type="match status" value="1"/>
</dbReference>
<keyword evidence="7" id="KW-0812">Transmembrane</keyword>
<dbReference type="STRING" id="1592317.DPF_0637"/>
<name>A0A194AF29_9BACT</name>
<dbReference type="PRINTS" id="PR00727">
    <property type="entry name" value="LEADERPTASE"/>
</dbReference>
<dbReference type="GO" id="GO:0016020">
    <property type="term" value="C:membrane"/>
    <property type="evidence" value="ECO:0007669"/>
    <property type="project" value="UniProtKB-SubCell"/>
</dbReference>
<evidence type="ECO:0000256" key="7">
    <source>
        <dbReference type="RuleBase" id="RU362042"/>
    </source>
</evidence>
<dbReference type="NCBIfam" id="TIGR02227">
    <property type="entry name" value="sigpep_I_bact"/>
    <property type="match status" value="1"/>
</dbReference>
<keyword evidence="7" id="KW-1133">Transmembrane helix</keyword>
<dbReference type="Pfam" id="PF10502">
    <property type="entry name" value="Peptidase_S26"/>
    <property type="match status" value="1"/>
</dbReference>
<dbReference type="SUPFAM" id="SSF51306">
    <property type="entry name" value="LexA/Signal peptidase"/>
    <property type="match status" value="1"/>
</dbReference>
<evidence type="ECO:0000259" key="8">
    <source>
        <dbReference type="Pfam" id="PF10502"/>
    </source>
</evidence>
<feature type="active site" evidence="6">
    <location>
        <position position="40"/>
    </location>
</feature>
<dbReference type="InterPro" id="IPR019757">
    <property type="entry name" value="Pept_S26A_signal_pept_1_Lys-AS"/>
</dbReference>
<comment type="subcellular location">
    <subcellularLocation>
        <location evidence="7">Membrane</location>
        <topology evidence="7">Single-pass type II membrane protein</topology>
    </subcellularLocation>
</comment>
<evidence type="ECO:0000256" key="4">
    <source>
        <dbReference type="ARBA" id="ARBA00019232"/>
    </source>
</evidence>
<dbReference type="PANTHER" id="PTHR43390:SF1">
    <property type="entry name" value="CHLOROPLAST PROCESSING PEPTIDASE"/>
    <property type="match status" value="1"/>
</dbReference>
<feature type="transmembrane region" description="Helical" evidence="7">
    <location>
        <begin position="12"/>
        <end position="34"/>
    </location>
</feature>
<keyword evidence="7" id="KW-0472">Membrane</keyword>
<dbReference type="CDD" id="cd06530">
    <property type="entry name" value="S26_SPase_I"/>
    <property type="match status" value="1"/>
</dbReference>
<feature type="domain" description="Peptidase S26" evidence="8">
    <location>
        <begin position="10"/>
        <end position="181"/>
    </location>
</feature>
<feature type="active site" evidence="6">
    <location>
        <position position="95"/>
    </location>
</feature>
<keyword evidence="10" id="KW-1185">Reference proteome</keyword>
<dbReference type="InterPro" id="IPR036286">
    <property type="entry name" value="LexA/Signal_pep-like_sf"/>
</dbReference>
<proteinExistence type="inferred from homology"/>
<dbReference type="EC" id="3.4.21.89" evidence="3 7"/>
<dbReference type="InterPro" id="IPR019758">
    <property type="entry name" value="Pept_S26A_signal_pept_1_CS"/>
</dbReference>
<dbReference type="Proteomes" id="UP000095200">
    <property type="component" value="Unassembled WGS sequence"/>
</dbReference>
<dbReference type="GO" id="GO:0004252">
    <property type="term" value="F:serine-type endopeptidase activity"/>
    <property type="evidence" value="ECO:0007669"/>
    <property type="project" value="InterPro"/>
</dbReference>
<dbReference type="GO" id="GO:0009003">
    <property type="term" value="F:signal peptidase activity"/>
    <property type="evidence" value="ECO:0007669"/>
    <property type="project" value="UniProtKB-EC"/>
</dbReference>
<evidence type="ECO:0000313" key="10">
    <source>
        <dbReference type="Proteomes" id="UP000095200"/>
    </source>
</evidence>
<comment type="caution">
    <text evidence="9">The sequence shown here is derived from an EMBL/GenBank/DDBJ whole genome shotgun (WGS) entry which is preliminary data.</text>
</comment>
<dbReference type="EMBL" id="BDFE01000008">
    <property type="protein sequence ID" value="GAU07938.1"/>
    <property type="molecule type" value="Genomic_DNA"/>
</dbReference>
<evidence type="ECO:0000256" key="1">
    <source>
        <dbReference type="ARBA" id="ARBA00000677"/>
    </source>
</evidence>
<protein>
    <recommendedName>
        <fullName evidence="4 7">Signal peptidase I</fullName>
        <ecNumber evidence="3 7">3.4.21.89</ecNumber>
    </recommendedName>
</protein>
<evidence type="ECO:0000256" key="5">
    <source>
        <dbReference type="ARBA" id="ARBA00022801"/>
    </source>
</evidence>
<reference evidence="10" key="1">
    <citation type="submission" date="2016-06" db="EMBL/GenBank/DDBJ databases">
        <title>Draft genome sequence of Desulfoplanes formicivorans strain Pf12B.</title>
        <authorList>
            <person name="Watanabe M."/>
            <person name="Kojima H."/>
            <person name="Fukui M."/>
        </authorList>
    </citation>
    <scope>NUCLEOTIDE SEQUENCE [LARGE SCALE GENOMIC DNA]</scope>
    <source>
        <strain evidence="10">Pf12B</strain>
    </source>
</reference>
<dbReference type="OrthoDB" id="9815782at2"/>
<evidence type="ECO:0000256" key="2">
    <source>
        <dbReference type="ARBA" id="ARBA00009370"/>
    </source>
</evidence>
<evidence type="ECO:0000313" key="9">
    <source>
        <dbReference type="EMBL" id="GAU07938.1"/>
    </source>
</evidence>